<evidence type="ECO:0000313" key="3">
    <source>
        <dbReference type="EMBL" id="GAP83054.1"/>
    </source>
</evidence>
<dbReference type="PANTHER" id="PTHR47447:SF17">
    <property type="entry name" value="OS12G0638900 PROTEIN"/>
    <property type="match status" value="1"/>
</dbReference>
<dbReference type="OMA" id="HYISTLC"/>
<keyword evidence="4" id="KW-1185">Reference proteome</keyword>
<dbReference type="AlphaFoldDB" id="A0A1S7UIK1"/>
<accession>A0A1S7UIK1</accession>
<proteinExistence type="predicted"/>
<dbReference type="Proteomes" id="UP000054516">
    <property type="component" value="Unassembled WGS sequence"/>
</dbReference>
<reference evidence="3" key="1">
    <citation type="submission" date="2016-03" db="EMBL/GenBank/DDBJ databases">
        <title>Draft genome sequence of Rosellinia necatrix.</title>
        <authorList>
            <person name="Kanematsu S."/>
        </authorList>
    </citation>
    <scope>NUCLEOTIDE SEQUENCE [LARGE SCALE GENOMIC DNA]</scope>
    <source>
        <strain evidence="3">W97</strain>
    </source>
</reference>
<evidence type="ECO:0000256" key="2">
    <source>
        <dbReference type="SAM" id="MobiDB-lite"/>
    </source>
</evidence>
<dbReference type="InterPro" id="IPR011990">
    <property type="entry name" value="TPR-like_helical_dom_sf"/>
</dbReference>
<sequence length="777" mass="86876">MSLGLNSLWRAQSRINLVQGLSSVHKRPRGDLLFSWTPRTQTRCWASAAAGAPSPAGELEHPTIRKYESAAKTSGSAPHDGVEKKSRPRRAPARTASMSPMSCGRRSVRREMKRRSPGLHAVAMIKQPIRYPTRHASYRSLRKHIVSRHTQALHEYVRDALGKPANDWRSTMNFMMRNTPDFGEVLDFKVGIGRRAAAQARASLSELDTNIWQIQRKHHCKIRIESGTHEDAPLILSLSGARFSVQESLSDLVGAVGKVSAVRVLDPALQISAPEFWKGDHQGQPPIQLLGDGEPAAEDEAATIYGHTTNFVAMARPQQKVYRLTTRADAIPGPVIWTKSSFERYVAKLVFARVPARLRQSLYPVGPDHQSTVVHLLTGLFTSEALRPAISVSALKMALRFIHLCGIGFRPAARTIFHQAELLHLPLDAEVFNGFLASASRAGDLQGFNSALKAMHRKGHYMRAETWAAFLAMIKDPQIKRWIMKRMRSRGLQRLQPILEELGRQEVIQRLERGTGSKINIQLLMDTQDKLYGPSWLNITTLNRMMDVLGAYGNLEACHELLDLVERDRRVRPDHYTLNTMMTHTRSRAGKAALLARLPGVDPDAVTYQQLFQAAWNQRHPNMLRVIWRYSVFAGLTNQHMRHTLAKLLLPELVASNRRAFLKSWADVIFGWDELAASKLLPSSGSAGCQVTRLMKTYLDNAGNLRPVAKLADKLQEAYHMDDKIRLLMLQRAEVSARMKEGLTVAIPLGIAWTYRRSASNEAGLGVKGNAAQNSSA</sequence>
<dbReference type="OrthoDB" id="185373at2759"/>
<feature type="region of interest" description="Disordered" evidence="2">
    <location>
        <begin position="70"/>
        <end position="115"/>
    </location>
</feature>
<dbReference type="Gene3D" id="1.25.40.10">
    <property type="entry name" value="Tetratricopeptide repeat domain"/>
    <property type="match status" value="1"/>
</dbReference>
<keyword evidence="1" id="KW-0677">Repeat</keyword>
<dbReference type="PANTHER" id="PTHR47447">
    <property type="entry name" value="OS03G0856100 PROTEIN"/>
    <property type="match status" value="1"/>
</dbReference>
<organism evidence="3">
    <name type="scientific">Rosellinia necatrix</name>
    <name type="common">White root-rot fungus</name>
    <dbReference type="NCBI Taxonomy" id="77044"/>
    <lineage>
        <taxon>Eukaryota</taxon>
        <taxon>Fungi</taxon>
        <taxon>Dikarya</taxon>
        <taxon>Ascomycota</taxon>
        <taxon>Pezizomycotina</taxon>
        <taxon>Sordariomycetes</taxon>
        <taxon>Xylariomycetidae</taxon>
        <taxon>Xylariales</taxon>
        <taxon>Xylariaceae</taxon>
        <taxon>Rosellinia</taxon>
    </lineage>
</organism>
<dbReference type="EMBL" id="DF977449">
    <property type="protein sequence ID" value="GAP83054.1"/>
    <property type="molecule type" value="Genomic_DNA"/>
</dbReference>
<protein>
    <submittedName>
        <fullName evidence="3">Putative pentatricopeptide repeat domain-containing protein</fullName>
    </submittedName>
</protein>
<dbReference type="STRING" id="77044.A0A1S7UIK1"/>
<name>A0A1S7UIK1_ROSNE</name>
<evidence type="ECO:0000256" key="1">
    <source>
        <dbReference type="ARBA" id="ARBA00022737"/>
    </source>
</evidence>
<evidence type="ECO:0000313" key="4">
    <source>
        <dbReference type="Proteomes" id="UP000054516"/>
    </source>
</evidence>
<gene>
    <name evidence="3" type="ORF">SAMD00023353_0400500</name>
</gene>
<feature type="compositionally biased region" description="Basic residues" evidence="2">
    <location>
        <begin position="106"/>
        <end position="115"/>
    </location>
</feature>